<dbReference type="FunFam" id="1.10.3730.20:FF:000001">
    <property type="entry name" value="Quaternary ammonium compound resistance transporter SugE"/>
    <property type="match status" value="1"/>
</dbReference>
<dbReference type="PANTHER" id="PTHR30561:SF0">
    <property type="entry name" value="GUANIDINIUM EXPORTER"/>
    <property type="match status" value="1"/>
</dbReference>
<dbReference type="InterPro" id="IPR045324">
    <property type="entry name" value="Small_multidrug_res"/>
</dbReference>
<dbReference type="Gene3D" id="1.10.3730.20">
    <property type="match status" value="1"/>
</dbReference>
<feature type="transmembrane region" description="Helical" evidence="10">
    <location>
        <begin position="58"/>
        <end position="78"/>
    </location>
</feature>
<dbReference type="STRING" id="392333.SAMN05660860_02390"/>
<dbReference type="RefSeq" id="WP_052445969.1">
    <property type="nucleotide sequence ID" value="NZ_FNGU01000005.1"/>
</dbReference>
<evidence type="ECO:0000256" key="5">
    <source>
        <dbReference type="ARBA" id="ARBA00022989"/>
    </source>
</evidence>
<dbReference type="AlphaFoldDB" id="A0A1G9SJA1"/>
<evidence type="ECO:0000256" key="1">
    <source>
        <dbReference type="ARBA" id="ARBA00004651"/>
    </source>
</evidence>
<evidence type="ECO:0000256" key="3">
    <source>
        <dbReference type="ARBA" id="ARBA00022475"/>
    </source>
</evidence>
<evidence type="ECO:0000256" key="4">
    <source>
        <dbReference type="ARBA" id="ARBA00022692"/>
    </source>
</evidence>
<reference evidence="11 12" key="1">
    <citation type="submission" date="2016-10" db="EMBL/GenBank/DDBJ databases">
        <authorList>
            <person name="de Groot N.N."/>
        </authorList>
    </citation>
    <scope>NUCLEOTIDE SEQUENCE [LARGE SCALE GENOMIC DNA]</scope>
    <source>
        <strain evidence="11 12">DSM 17813</strain>
    </source>
</reference>
<dbReference type="EMBL" id="FNGU01000005">
    <property type="protein sequence ID" value="SDM35492.1"/>
    <property type="molecule type" value="Genomic_DNA"/>
</dbReference>
<dbReference type="SUPFAM" id="SSF103481">
    <property type="entry name" value="Multidrug resistance efflux transporter EmrE"/>
    <property type="match status" value="1"/>
</dbReference>
<evidence type="ECO:0000313" key="12">
    <source>
        <dbReference type="Proteomes" id="UP000182146"/>
    </source>
</evidence>
<dbReference type="GO" id="GO:0022857">
    <property type="term" value="F:transmembrane transporter activity"/>
    <property type="evidence" value="ECO:0007669"/>
    <property type="project" value="InterPro"/>
</dbReference>
<comment type="subcellular location">
    <subcellularLocation>
        <location evidence="1 9">Cell membrane</location>
        <topology evidence="1 9">Multi-pass membrane protein</topology>
    </subcellularLocation>
</comment>
<keyword evidence="3" id="KW-1003">Cell membrane</keyword>
<proteinExistence type="inferred from homology"/>
<sequence>MAWIQLFIAGFFEVLWALGLKFTHGFTRLGPSIFTLVAMAASFWFLTQALRTLPVGTAYAVWTGIGAVGIAIIGMLFLGEPRTWSRLFFIALIVIGIAGLKWSAEQKKTPEVGLTEGRRQVE</sequence>
<evidence type="ECO:0000256" key="6">
    <source>
        <dbReference type="ARBA" id="ARBA00023136"/>
    </source>
</evidence>
<dbReference type="InterPro" id="IPR000390">
    <property type="entry name" value="Small_drug/metabolite_transptr"/>
</dbReference>
<feature type="transmembrane region" description="Helical" evidence="10">
    <location>
        <begin position="84"/>
        <end position="102"/>
    </location>
</feature>
<keyword evidence="4 9" id="KW-0812">Transmembrane</keyword>
<dbReference type="InterPro" id="IPR037185">
    <property type="entry name" value="EmrE-like"/>
</dbReference>
<evidence type="ECO:0000256" key="9">
    <source>
        <dbReference type="RuleBase" id="RU003942"/>
    </source>
</evidence>
<dbReference type="GO" id="GO:0005886">
    <property type="term" value="C:plasma membrane"/>
    <property type="evidence" value="ECO:0007669"/>
    <property type="project" value="UniProtKB-SubCell"/>
</dbReference>
<evidence type="ECO:0000256" key="8">
    <source>
        <dbReference type="ARBA" id="ARBA00039168"/>
    </source>
</evidence>
<evidence type="ECO:0000256" key="2">
    <source>
        <dbReference type="ARBA" id="ARBA00022448"/>
    </source>
</evidence>
<gene>
    <name evidence="11" type="ORF">SAMN05660860_02390</name>
</gene>
<evidence type="ECO:0000256" key="7">
    <source>
        <dbReference type="ARBA" id="ARBA00038151"/>
    </source>
</evidence>
<feature type="transmembrane region" description="Helical" evidence="10">
    <location>
        <begin position="27"/>
        <end position="46"/>
    </location>
</feature>
<keyword evidence="5 10" id="KW-1133">Transmembrane helix</keyword>
<dbReference type="Pfam" id="PF00893">
    <property type="entry name" value="Multi_Drug_Res"/>
    <property type="match status" value="1"/>
</dbReference>
<dbReference type="PANTHER" id="PTHR30561">
    <property type="entry name" value="SMR FAMILY PROTON-DEPENDENT DRUG EFFLUX TRANSPORTER SUGE"/>
    <property type="match status" value="1"/>
</dbReference>
<keyword evidence="6 10" id="KW-0472">Membrane</keyword>
<evidence type="ECO:0000256" key="10">
    <source>
        <dbReference type="SAM" id="Phobius"/>
    </source>
</evidence>
<accession>A0A1G9SJA1</accession>
<dbReference type="Proteomes" id="UP000182146">
    <property type="component" value="Unassembled WGS sequence"/>
</dbReference>
<name>A0A1G9SJA1_9BACT</name>
<keyword evidence="2" id="KW-0813">Transport</keyword>
<dbReference type="OrthoDB" id="9808638at2"/>
<evidence type="ECO:0000313" key="11">
    <source>
        <dbReference type="EMBL" id="SDM35492.1"/>
    </source>
</evidence>
<dbReference type="NCBIfam" id="NF008512">
    <property type="entry name" value="PRK11431.1"/>
    <property type="match status" value="1"/>
</dbReference>
<dbReference type="GO" id="GO:1990961">
    <property type="term" value="P:xenobiotic detoxification by transmembrane export across the plasma membrane"/>
    <property type="evidence" value="ECO:0007669"/>
    <property type="project" value="UniProtKB-ARBA"/>
</dbReference>
<comment type="similarity">
    <text evidence="7">Belongs to the drug/metabolite transporter (DMT) superfamily. Small multidrug resistance (SMR) (TC 2.A.7.1) family. Gdx/SugE subfamily.</text>
</comment>
<protein>
    <recommendedName>
        <fullName evidence="8">Guanidinium exporter</fullName>
    </recommendedName>
</protein>
<organism evidence="11 12">
    <name type="scientific">Geoalkalibacter ferrihydriticus</name>
    <dbReference type="NCBI Taxonomy" id="392333"/>
    <lineage>
        <taxon>Bacteria</taxon>
        <taxon>Pseudomonadati</taxon>
        <taxon>Thermodesulfobacteriota</taxon>
        <taxon>Desulfuromonadia</taxon>
        <taxon>Desulfuromonadales</taxon>
        <taxon>Geoalkalibacteraceae</taxon>
        <taxon>Geoalkalibacter</taxon>
    </lineage>
</organism>